<evidence type="ECO:0000313" key="4">
    <source>
        <dbReference type="EMBL" id="MBC8591719.1"/>
    </source>
</evidence>
<dbReference type="RefSeq" id="WP_262432941.1">
    <property type="nucleotide sequence ID" value="NZ_JACRTF010000001.1"/>
</dbReference>
<evidence type="ECO:0000256" key="1">
    <source>
        <dbReference type="ARBA" id="ARBA00022679"/>
    </source>
</evidence>
<feature type="domain" description="N-acetyltransferase" evidence="3">
    <location>
        <begin position="1"/>
        <end position="143"/>
    </location>
</feature>
<dbReference type="PROSITE" id="PS51186">
    <property type="entry name" value="GNAT"/>
    <property type="match status" value="1"/>
</dbReference>
<dbReference type="AlphaFoldDB" id="A0A926IMZ8"/>
<gene>
    <name evidence="4" type="ORF">H8744_00395</name>
</gene>
<dbReference type="CDD" id="cd04301">
    <property type="entry name" value="NAT_SF"/>
    <property type="match status" value="1"/>
</dbReference>
<keyword evidence="5" id="KW-1185">Reference proteome</keyword>
<keyword evidence="2" id="KW-0012">Acyltransferase</keyword>
<dbReference type="EMBL" id="JACRTF010000001">
    <property type="protein sequence ID" value="MBC8591719.1"/>
    <property type="molecule type" value="Genomic_DNA"/>
</dbReference>
<evidence type="ECO:0000256" key="2">
    <source>
        <dbReference type="ARBA" id="ARBA00023315"/>
    </source>
</evidence>
<evidence type="ECO:0000259" key="3">
    <source>
        <dbReference type="PROSITE" id="PS51186"/>
    </source>
</evidence>
<name>A0A926IMZ8_9BACT</name>
<keyword evidence="1" id="KW-0808">Transferase</keyword>
<dbReference type="Pfam" id="PF13673">
    <property type="entry name" value="Acetyltransf_10"/>
    <property type="match status" value="1"/>
</dbReference>
<protein>
    <submittedName>
        <fullName evidence="4">GNAT family N-acetyltransferase</fullName>
    </submittedName>
</protein>
<dbReference type="SUPFAM" id="SSF55729">
    <property type="entry name" value="Acyl-CoA N-acyltransferases (Nat)"/>
    <property type="match status" value="1"/>
</dbReference>
<dbReference type="Gene3D" id="3.40.630.30">
    <property type="match status" value="1"/>
</dbReference>
<dbReference type="InterPro" id="IPR000182">
    <property type="entry name" value="GNAT_dom"/>
</dbReference>
<dbReference type="GO" id="GO:0016747">
    <property type="term" value="F:acyltransferase activity, transferring groups other than amino-acyl groups"/>
    <property type="evidence" value="ECO:0007669"/>
    <property type="project" value="InterPro"/>
</dbReference>
<dbReference type="Proteomes" id="UP000651085">
    <property type="component" value="Unassembled WGS sequence"/>
</dbReference>
<dbReference type="PANTHER" id="PTHR43800:SF1">
    <property type="entry name" value="PEPTIDYL-LYSINE N-ACETYLTRANSFERASE YJAB"/>
    <property type="match status" value="1"/>
</dbReference>
<comment type="caution">
    <text evidence="4">The sequence shown here is derived from an EMBL/GenBank/DDBJ whole genome shotgun (WGS) entry which is preliminary data.</text>
</comment>
<accession>A0A926IMZ8</accession>
<sequence length="143" mass="16507">MKTNRPTPHEYNELLQLWEASVRSTHHFLTEGDIQFYKSIVPQYFPKVDLYVTRDEQNKITAFMGLSEEVIEMLFVHPNEQGKGLGKQLIHIAINDKKIKKVDVNEQNTSALQFYLHIGFRIIGRDSTDASGKPFPILHLQLA</sequence>
<dbReference type="PANTHER" id="PTHR43800">
    <property type="entry name" value="PEPTIDYL-LYSINE N-ACETYLTRANSFERASE YJAB"/>
    <property type="match status" value="1"/>
</dbReference>
<evidence type="ECO:0000313" key="5">
    <source>
        <dbReference type="Proteomes" id="UP000651085"/>
    </source>
</evidence>
<reference evidence="4" key="1">
    <citation type="submission" date="2020-08" db="EMBL/GenBank/DDBJ databases">
        <title>Genome public.</title>
        <authorList>
            <person name="Liu C."/>
            <person name="Sun Q."/>
        </authorList>
    </citation>
    <scope>NUCLEOTIDE SEQUENCE</scope>
    <source>
        <strain evidence="4">N12</strain>
    </source>
</reference>
<dbReference type="InterPro" id="IPR016181">
    <property type="entry name" value="Acyl_CoA_acyltransferase"/>
</dbReference>
<organism evidence="4 5">
    <name type="scientific">Jilunia laotingensis</name>
    <dbReference type="NCBI Taxonomy" id="2763675"/>
    <lineage>
        <taxon>Bacteria</taxon>
        <taxon>Pseudomonadati</taxon>
        <taxon>Bacteroidota</taxon>
        <taxon>Bacteroidia</taxon>
        <taxon>Bacteroidales</taxon>
        <taxon>Bacteroidaceae</taxon>
        <taxon>Jilunia</taxon>
    </lineage>
</organism>
<proteinExistence type="predicted"/>